<gene>
    <name evidence="1" type="ORF">PAALTS15_10000</name>
</gene>
<dbReference type="Proteomes" id="UP000015344">
    <property type="component" value="Unassembled WGS sequence"/>
</dbReference>
<reference evidence="1 2" key="1">
    <citation type="submission" date="2013-05" db="EMBL/GenBank/DDBJ databases">
        <authorList>
            <person name="Strain E.A."/>
            <person name="Brown E."/>
            <person name="Allard M.W."/>
            <person name="Luo Y.L."/>
        </authorList>
    </citation>
    <scope>NUCLEOTIDE SEQUENCE [LARGE SCALE GENOMIC DNA]</scope>
    <source>
        <strain evidence="1 2">TS-15</strain>
    </source>
</reference>
<evidence type="ECO:0000313" key="2">
    <source>
        <dbReference type="Proteomes" id="UP000015344"/>
    </source>
</evidence>
<sequence length="149" mass="15055">MPVQITITGENAAQAIEEFATLTTSFTGAVPSAPTPEAVPSINVPVTAPSFTASPAAPVAPAAQPQAAAVPTAPAPVPTAPQAPSTVPTTAPTYTMEQLGVAAGPIVDAGRGPELTAWLQQHGAQALTQLPKEMYGEFATYLRSLGARI</sequence>
<dbReference type="EMBL" id="ATMT01000043">
    <property type="protein sequence ID" value="EPY07449.1"/>
    <property type="molecule type" value="Genomic_DNA"/>
</dbReference>
<protein>
    <submittedName>
        <fullName evidence="1">Uncharacterized protein</fullName>
    </submittedName>
</protein>
<dbReference type="PATRIC" id="fig|1117108.3.peg.2075"/>
<organism evidence="1 2">
    <name type="scientific">Paenibacillus alvei TS-15</name>
    <dbReference type="NCBI Taxonomy" id="1117108"/>
    <lineage>
        <taxon>Bacteria</taxon>
        <taxon>Bacillati</taxon>
        <taxon>Bacillota</taxon>
        <taxon>Bacilli</taxon>
        <taxon>Bacillales</taxon>
        <taxon>Paenibacillaceae</taxon>
        <taxon>Paenibacillus</taxon>
    </lineage>
</organism>
<evidence type="ECO:0000313" key="1">
    <source>
        <dbReference type="EMBL" id="EPY07449.1"/>
    </source>
</evidence>
<comment type="caution">
    <text evidence="1">The sequence shown here is derived from an EMBL/GenBank/DDBJ whole genome shotgun (WGS) entry which is preliminary data.</text>
</comment>
<dbReference type="AlphaFoldDB" id="S9SRY0"/>
<dbReference type="eggNOG" id="ENOG5033284">
    <property type="taxonomic scope" value="Bacteria"/>
</dbReference>
<name>S9SRY0_PAEAL</name>
<proteinExistence type="predicted"/>
<accession>S9SRY0</accession>
<dbReference type="RefSeq" id="WP_021259417.1">
    <property type="nucleotide sequence ID" value="NZ_ATMT01000043.1"/>
</dbReference>